<proteinExistence type="predicted"/>
<dbReference type="AlphaFoldDB" id="A0A7S4N971"/>
<protein>
    <submittedName>
        <fullName evidence="2">Uncharacterized protein</fullName>
    </submittedName>
</protein>
<feature type="compositionally biased region" description="Basic and acidic residues" evidence="1">
    <location>
        <begin position="35"/>
        <end position="59"/>
    </location>
</feature>
<dbReference type="EMBL" id="HBKR01002936">
    <property type="protein sequence ID" value="CAE2272334.1"/>
    <property type="molecule type" value="Transcribed_RNA"/>
</dbReference>
<name>A0A7S4N971_9EUKA</name>
<evidence type="ECO:0000256" key="1">
    <source>
        <dbReference type="SAM" id="MobiDB-lite"/>
    </source>
</evidence>
<sequence>MSAFAAAQSRVRSVFGEPSAAAAGGVQETFSVQPRHSDAQRQADSRRNRQERKRQEFFTSEEIRVHNERAYPTALSPKEQAELIQRVMTPEVGLGDHMVEQACCVCDILCTNVAKIRKRQIDQLPLVAWRVLLHHIHCDDSWLSPPGDGEVLHTQYDISHILDDDRFQGLFLSPRGVPEGEQRANIDQLLVCLTCHRSLKHSNVIITKLYRTFIFVIKK</sequence>
<accession>A0A7S4N971</accession>
<organism evidence="2">
    <name type="scientific">Paramoeba aestuarina</name>
    <dbReference type="NCBI Taxonomy" id="180227"/>
    <lineage>
        <taxon>Eukaryota</taxon>
        <taxon>Amoebozoa</taxon>
        <taxon>Discosea</taxon>
        <taxon>Flabellinia</taxon>
        <taxon>Dactylopodida</taxon>
        <taxon>Paramoebidae</taxon>
        <taxon>Paramoeba</taxon>
    </lineage>
</organism>
<feature type="region of interest" description="Disordered" evidence="1">
    <location>
        <begin position="1"/>
        <end position="59"/>
    </location>
</feature>
<gene>
    <name evidence="2" type="ORF">NAES01612_LOCUS1962</name>
</gene>
<evidence type="ECO:0000313" key="2">
    <source>
        <dbReference type="EMBL" id="CAE2272334.1"/>
    </source>
</evidence>
<reference evidence="2" key="1">
    <citation type="submission" date="2021-01" db="EMBL/GenBank/DDBJ databases">
        <authorList>
            <person name="Corre E."/>
            <person name="Pelletier E."/>
            <person name="Niang G."/>
            <person name="Scheremetjew M."/>
            <person name="Finn R."/>
            <person name="Kale V."/>
            <person name="Holt S."/>
            <person name="Cochrane G."/>
            <person name="Meng A."/>
            <person name="Brown T."/>
            <person name="Cohen L."/>
        </authorList>
    </citation>
    <scope>NUCLEOTIDE SEQUENCE</scope>
    <source>
        <strain evidence="2">SoJaBio B1-5/56/2</strain>
    </source>
</reference>